<dbReference type="STRING" id="8496.A0A151MMZ1"/>
<dbReference type="eggNOG" id="ENOG502S7MM">
    <property type="taxonomic scope" value="Eukaryota"/>
</dbReference>
<dbReference type="PRINTS" id="PR00436">
    <property type="entry name" value="INTERLEUKIN8"/>
</dbReference>
<dbReference type="GO" id="GO:0005615">
    <property type="term" value="C:extracellular space"/>
    <property type="evidence" value="ECO:0007669"/>
    <property type="project" value="UniProtKB-KW"/>
</dbReference>
<feature type="signal peptide" evidence="5">
    <location>
        <begin position="1"/>
        <end position="21"/>
    </location>
</feature>
<dbReference type="GO" id="GO:0006952">
    <property type="term" value="P:defense response"/>
    <property type="evidence" value="ECO:0007669"/>
    <property type="project" value="InterPro"/>
</dbReference>
<dbReference type="KEGG" id="amj:102569407"/>
<dbReference type="PANTHER" id="PTHR12015">
    <property type="entry name" value="SMALL INDUCIBLE CYTOKINE A"/>
    <property type="match status" value="1"/>
</dbReference>
<evidence type="ECO:0000256" key="4">
    <source>
        <dbReference type="ARBA" id="ARBA00022525"/>
    </source>
</evidence>
<dbReference type="SMART" id="SM00199">
    <property type="entry name" value="SCY"/>
    <property type="match status" value="1"/>
</dbReference>
<keyword evidence="4" id="KW-0964">Secreted</keyword>
<evidence type="ECO:0000256" key="2">
    <source>
        <dbReference type="ARBA" id="ARBA00010665"/>
    </source>
</evidence>
<dbReference type="InterPro" id="IPR001811">
    <property type="entry name" value="Chemokine_IL8-like_dom"/>
</dbReference>
<dbReference type="GO" id="GO:0006955">
    <property type="term" value="P:immune response"/>
    <property type="evidence" value="ECO:0007669"/>
    <property type="project" value="InterPro"/>
</dbReference>
<dbReference type="PhylomeDB" id="A0A151MMZ1"/>
<evidence type="ECO:0000313" key="8">
    <source>
        <dbReference type="Proteomes" id="UP000050525"/>
    </source>
</evidence>
<protein>
    <submittedName>
        <fullName evidence="7">C-X-C motif chemokine 10-like</fullName>
    </submittedName>
</protein>
<accession>A0A151MMZ1</accession>
<dbReference type="OrthoDB" id="9948647at2759"/>
<dbReference type="InterPro" id="IPR039809">
    <property type="entry name" value="Chemokine_b/g/d"/>
</dbReference>
<dbReference type="InterPro" id="IPR036048">
    <property type="entry name" value="Interleukin_8-like_sf"/>
</dbReference>
<evidence type="ECO:0000256" key="3">
    <source>
        <dbReference type="ARBA" id="ARBA00022514"/>
    </source>
</evidence>
<dbReference type="InterPro" id="IPR033899">
    <property type="entry name" value="CXC_Chemokine_domain"/>
</dbReference>
<comment type="caution">
    <text evidence="7">The sequence shown here is derived from an EMBL/GenBank/DDBJ whole genome shotgun (WGS) entry which is preliminary data.</text>
</comment>
<evidence type="ECO:0000256" key="5">
    <source>
        <dbReference type="SAM" id="SignalP"/>
    </source>
</evidence>
<keyword evidence="3" id="KW-0202">Cytokine</keyword>
<dbReference type="PANTHER" id="PTHR12015:SF210">
    <property type="entry name" value="C-X-C MOTIF CHEMOKINE 9"/>
    <property type="match status" value="1"/>
</dbReference>
<proteinExistence type="inferred from homology"/>
<comment type="subcellular location">
    <subcellularLocation>
        <location evidence="1">Secreted</location>
    </subcellularLocation>
</comment>
<dbReference type="Pfam" id="PF00048">
    <property type="entry name" value="IL8"/>
    <property type="match status" value="1"/>
</dbReference>
<evidence type="ECO:0000313" key="7">
    <source>
        <dbReference type="EMBL" id="KYO25908.1"/>
    </source>
</evidence>
<keyword evidence="5" id="KW-0732">Signal</keyword>
<dbReference type="SUPFAM" id="SSF54117">
    <property type="entry name" value="Interleukin 8-like chemokines"/>
    <property type="match status" value="1"/>
</dbReference>
<reference evidence="7 8" key="1">
    <citation type="journal article" date="2012" name="Genome Biol.">
        <title>Sequencing three crocodilian genomes to illuminate the evolution of archosaurs and amniotes.</title>
        <authorList>
            <person name="St John J.A."/>
            <person name="Braun E.L."/>
            <person name="Isberg S.R."/>
            <person name="Miles L.G."/>
            <person name="Chong A.Y."/>
            <person name="Gongora J."/>
            <person name="Dalzell P."/>
            <person name="Moran C."/>
            <person name="Bed'hom B."/>
            <person name="Abzhanov A."/>
            <person name="Burgess S.C."/>
            <person name="Cooksey A.M."/>
            <person name="Castoe T.A."/>
            <person name="Crawford N.G."/>
            <person name="Densmore L.D."/>
            <person name="Drew J.C."/>
            <person name="Edwards S.V."/>
            <person name="Faircloth B.C."/>
            <person name="Fujita M.K."/>
            <person name="Greenwold M.J."/>
            <person name="Hoffmann F.G."/>
            <person name="Howard J.M."/>
            <person name="Iguchi T."/>
            <person name="Janes D.E."/>
            <person name="Khan S.Y."/>
            <person name="Kohno S."/>
            <person name="de Koning A.J."/>
            <person name="Lance S.L."/>
            <person name="McCarthy F.M."/>
            <person name="McCormack J.E."/>
            <person name="Merchant M.E."/>
            <person name="Peterson D.G."/>
            <person name="Pollock D.D."/>
            <person name="Pourmand N."/>
            <person name="Raney B.J."/>
            <person name="Roessler K.A."/>
            <person name="Sanford J.R."/>
            <person name="Sawyer R.H."/>
            <person name="Schmidt C.J."/>
            <person name="Triplett E.W."/>
            <person name="Tuberville T.D."/>
            <person name="Venegas-Anaya M."/>
            <person name="Howard J.T."/>
            <person name="Jarvis E.D."/>
            <person name="Guillette L.J.Jr."/>
            <person name="Glenn T.C."/>
            <person name="Green R.E."/>
            <person name="Ray D.A."/>
        </authorList>
    </citation>
    <scope>NUCLEOTIDE SEQUENCE [LARGE SCALE GENOMIC DNA]</scope>
    <source>
        <strain evidence="7">KSC_2009_1</strain>
    </source>
</reference>
<dbReference type="InterPro" id="IPR001089">
    <property type="entry name" value="Chemokine_CXC"/>
</dbReference>
<dbReference type="FunFam" id="2.40.50.40:FF:000004">
    <property type="entry name" value="C-X-C motif chemokine"/>
    <property type="match status" value="1"/>
</dbReference>
<gene>
    <name evidence="7" type="ORF">Y1Q_0012275</name>
</gene>
<comment type="similarity">
    <text evidence="2">Belongs to the intercrine alpha (chemokine CxC) family.</text>
</comment>
<dbReference type="Gene3D" id="2.40.50.40">
    <property type="match status" value="1"/>
</dbReference>
<dbReference type="AlphaFoldDB" id="A0A151MMZ1"/>
<dbReference type="GO" id="GO:0008009">
    <property type="term" value="F:chemokine activity"/>
    <property type="evidence" value="ECO:0007669"/>
    <property type="project" value="InterPro"/>
</dbReference>
<organism evidence="7 8">
    <name type="scientific">Alligator mississippiensis</name>
    <name type="common">American alligator</name>
    <dbReference type="NCBI Taxonomy" id="8496"/>
    <lineage>
        <taxon>Eukaryota</taxon>
        <taxon>Metazoa</taxon>
        <taxon>Chordata</taxon>
        <taxon>Craniata</taxon>
        <taxon>Vertebrata</taxon>
        <taxon>Euteleostomi</taxon>
        <taxon>Archelosauria</taxon>
        <taxon>Archosauria</taxon>
        <taxon>Crocodylia</taxon>
        <taxon>Alligatoridae</taxon>
        <taxon>Alligatorinae</taxon>
        <taxon>Alligator</taxon>
    </lineage>
</organism>
<evidence type="ECO:0000256" key="1">
    <source>
        <dbReference type="ARBA" id="ARBA00004613"/>
    </source>
</evidence>
<feature type="domain" description="Chemokine interleukin-8-like" evidence="6">
    <location>
        <begin position="27"/>
        <end position="89"/>
    </location>
</feature>
<dbReference type="EMBL" id="AKHW03005659">
    <property type="protein sequence ID" value="KYO25908.1"/>
    <property type="molecule type" value="Genomic_DNA"/>
</dbReference>
<sequence length="100" mass="10806">MDRTAAVVLCSVLLLVAEIQGAPNAGRGRCLCTAKGSNFLPPKSLAKLEVFPKSSSCEHLEIIATLKDSKQQVCLNPDSKWVQKIVKNLIKSRSKRGSAL</sequence>
<dbReference type="PRINTS" id="PR00437">
    <property type="entry name" value="SMALLCYTKCXC"/>
</dbReference>
<feature type="chain" id="PRO_5007585278" evidence="5">
    <location>
        <begin position="22"/>
        <end position="100"/>
    </location>
</feature>
<name>A0A151MMZ1_ALLMI</name>
<evidence type="ECO:0000259" key="6">
    <source>
        <dbReference type="SMART" id="SM00199"/>
    </source>
</evidence>
<dbReference type="CDD" id="cd00273">
    <property type="entry name" value="Chemokine_CXC"/>
    <property type="match status" value="1"/>
</dbReference>
<keyword evidence="8" id="KW-1185">Reference proteome</keyword>
<dbReference type="Proteomes" id="UP000050525">
    <property type="component" value="Unassembled WGS sequence"/>
</dbReference>